<organism evidence="1 2">
    <name type="scientific">Bacillus pseudomycoides</name>
    <dbReference type="NCBI Taxonomy" id="64104"/>
    <lineage>
        <taxon>Bacteria</taxon>
        <taxon>Bacillati</taxon>
        <taxon>Bacillota</taxon>
        <taxon>Bacilli</taxon>
        <taxon>Bacillales</taxon>
        <taxon>Bacillaceae</taxon>
        <taxon>Bacillus</taxon>
        <taxon>Bacillus cereus group</taxon>
    </lineage>
</organism>
<evidence type="ECO:0000313" key="2">
    <source>
        <dbReference type="Proteomes" id="UP000221020"/>
    </source>
</evidence>
<gene>
    <name evidence="1" type="ORF">CON65_22345</name>
</gene>
<dbReference type="EMBL" id="NVOR01000110">
    <property type="protein sequence ID" value="PED80503.1"/>
    <property type="molecule type" value="Genomic_DNA"/>
</dbReference>
<protein>
    <submittedName>
        <fullName evidence="1">Uncharacterized protein</fullName>
    </submittedName>
</protein>
<name>A0AA91V8F6_9BACI</name>
<dbReference type="RefSeq" id="WP_097898553.1">
    <property type="nucleotide sequence ID" value="NZ_NVOR01000110.1"/>
</dbReference>
<evidence type="ECO:0000313" key="1">
    <source>
        <dbReference type="EMBL" id="PED80503.1"/>
    </source>
</evidence>
<proteinExistence type="predicted"/>
<dbReference type="Proteomes" id="UP000221020">
    <property type="component" value="Unassembled WGS sequence"/>
</dbReference>
<reference evidence="1 2" key="1">
    <citation type="submission" date="2017-09" db="EMBL/GenBank/DDBJ databases">
        <title>Large-scale bioinformatics analysis of Bacillus genomes uncovers conserved roles of natural products in bacterial physiology.</title>
        <authorList>
            <consortium name="Agbiome Team Llc"/>
            <person name="Bleich R.M."/>
            <person name="Grubbs K.J."/>
            <person name="Santa Maria K.C."/>
            <person name="Allen S.E."/>
            <person name="Farag S."/>
            <person name="Shank E.A."/>
            <person name="Bowers A."/>
        </authorList>
    </citation>
    <scope>NUCLEOTIDE SEQUENCE [LARGE SCALE GENOMIC DNA]</scope>
    <source>
        <strain evidence="1 2">AFS092012</strain>
    </source>
</reference>
<accession>A0AA91V8F6</accession>
<dbReference type="AlphaFoldDB" id="A0AA91V8F6"/>
<comment type="caution">
    <text evidence="1">The sequence shown here is derived from an EMBL/GenBank/DDBJ whole genome shotgun (WGS) entry which is preliminary data.</text>
</comment>
<sequence>MGRRNDGTHIYRTLKLIAKGSKVAKFSEKAIATFQSMKHVVNPKVIGGMIQGTYNAIDRFPTSVMHYMNLIMRSYKCFYCSKQLLDIFLN</sequence>